<name>A0AAV7MAV5_PLEWA</name>
<feature type="region of interest" description="Disordered" evidence="1">
    <location>
        <begin position="67"/>
        <end position="89"/>
    </location>
</feature>
<comment type="caution">
    <text evidence="2">The sequence shown here is derived from an EMBL/GenBank/DDBJ whole genome shotgun (WGS) entry which is preliminary data.</text>
</comment>
<keyword evidence="3" id="KW-1185">Reference proteome</keyword>
<dbReference type="Proteomes" id="UP001066276">
    <property type="component" value="Chromosome 10"/>
</dbReference>
<sequence length="177" mass="19861">MVHYADEEEQYQDLQEVPVEHQMKERLVEVLGHYVQDSVNWALIQALKPFTQPLTNFDRREFLSKGSQQTRLQAGDSMEVSGLSLQRSGGSSSAKILVQMAASVLRDHEYGSFFPQESLNIFPKSSHSHSGLQEQSSSKAESDDSNADSVPHKKKRKSRHVIHDAEAPAGRNLLFSP</sequence>
<dbReference type="EMBL" id="JANPWB010000014">
    <property type="protein sequence ID" value="KAJ1100314.1"/>
    <property type="molecule type" value="Genomic_DNA"/>
</dbReference>
<feature type="region of interest" description="Disordered" evidence="1">
    <location>
        <begin position="124"/>
        <end position="177"/>
    </location>
</feature>
<protein>
    <submittedName>
        <fullName evidence="2">Uncharacterized protein</fullName>
    </submittedName>
</protein>
<feature type="compositionally biased region" description="Polar residues" evidence="1">
    <location>
        <begin position="124"/>
        <end position="139"/>
    </location>
</feature>
<dbReference type="AlphaFoldDB" id="A0AAV7MAV5"/>
<evidence type="ECO:0000313" key="3">
    <source>
        <dbReference type="Proteomes" id="UP001066276"/>
    </source>
</evidence>
<reference evidence="2" key="1">
    <citation type="journal article" date="2022" name="bioRxiv">
        <title>Sequencing and chromosome-scale assembly of the giantPleurodeles waltlgenome.</title>
        <authorList>
            <person name="Brown T."/>
            <person name="Elewa A."/>
            <person name="Iarovenko S."/>
            <person name="Subramanian E."/>
            <person name="Araus A.J."/>
            <person name="Petzold A."/>
            <person name="Susuki M."/>
            <person name="Suzuki K.-i.T."/>
            <person name="Hayashi T."/>
            <person name="Toyoda A."/>
            <person name="Oliveira C."/>
            <person name="Osipova E."/>
            <person name="Leigh N.D."/>
            <person name="Simon A."/>
            <person name="Yun M.H."/>
        </authorList>
    </citation>
    <scope>NUCLEOTIDE SEQUENCE</scope>
    <source>
        <strain evidence="2">20211129_DDA</strain>
        <tissue evidence="2">Liver</tissue>
    </source>
</reference>
<organism evidence="2 3">
    <name type="scientific">Pleurodeles waltl</name>
    <name type="common">Iberian ribbed newt</name>
    <dbReference type="NCBI Taxonomy" id="8319"/>
    <lineage>
        <taxon>Eukaryota</taxon>
        <taxon>Metazoa</taxon>
        <taxon>Chordata</taxon>
        <taxon>Craniata</taxon>
        <taxon>Vertebrata</taxon>
        <taxon>Euteleostomi</taxon>
        <taxon>Amphibia</taxon>
        <taxon>Batrachia</taxon>
        <taxon>Caudata</taxon>
        <taxon>Salamandroidea</taxon>
        <taxon>Salamandridae</taxon>
        <taxon>Pleurodelinae</taxon>
        <taxon>Pleurodeles</taxon>
    </lineage>
</organism>
<gene>
    <name evidence="2" type="ORF">NDU88_005400</name>
</gene>
<evidence type="ECO:0000256" key="1">
    <source>
        <dbReference type="SAM" id="MobiDB-lite"/>
    </source>
</evidence>
<evidence type="ECO:0000313" key="2">
    <source>
        <dbReference type="EMBL" id="KAJ1100314.1"/>
    </source>
</evidence>
<proteinExistence type="predicted"/>
<accession>A0AAV7MAV5</accession>